<sequence>MVFLSGDVRLQTIGANYEVILINSNHNHASNPTLLINKEKLNTKEIVNSPSSEADRKAISRIKSKKKLDSPSQQEHLFDFSFPECSLCRMDDEERFFVFGSREHIKFLENVNIFVMELSASPLSYFN</sequence>
<dbReference type="AlphaFoldDB" id="A0A814C7K7"/>
<protein>
    <submittedName>
        <fullName evidence="1">Uncharacterized protein</fullName>
    </submittedName>
</protein>
<comment type="caution">
    <text evidence="1">The sequence shown here is derived from an EMBL/GenBank/DDBJ whole genome shotgun (WGS) entry which is preliminary data.</text>
</comment>
<dbReference type="EMBL" id="CAJNOC010002525">
    <property type="protein sequence ID" value="CAF0938108.1"/>
    <property type="molecule type" value="Genomic_DNA"/>
</dbReference>
<keyword evidence="2" id="KW-1185">Reference proteome</keyword>
<organism evidence="1 2">
    <name type="scientific">Brachionus calyciflorus</name>
    <dbReference type="NCBI Taxonomy" id="104777"/>
    <lineage>
        <taxon>Eukaryota</taxon>
        <taxon>Metazoa</taxon>
        <taxon>Spiralia</taxon>
        <taxon>Gnathifera</taxon>
        <taxon>Rotifera</taxon>
        <taxon>Eurotatoria</taxon>
        <taxon>Monogononta</taxon>
        <taxon>Pseudotrocha</taxon>
        <taxon>Ploima</taxon>
        <taxon>Brachionidae</taxon>
        <taxon>Brachionus</taxon>
    </lineage>
</organism>
<feature type="non-terminal residue" evidence="1">
    <location>
        <position position="1"/>
    </location>
</feature>
<accession>A0A814C7K7</accession>
<reference evidence="1" key="1">
    <citation type="submission" date="2021-02" db="EMBL/GenBank/DDBJ databases">
        <authorList>
            <person name="Nowell W R."/>
        </authorList>
    </citation>
    <scope>NUCLEOTIDE SEQUENCE</scope>
    <source>
        <strain evidence="1">Ploen Becks lab</strain>
    </source>
</reference>
<evidence type="ECO:0000313" key="2">
    <source>
        <dbReference type="Proteomes" id="UP000663879"/>
    </source>
</evidence>
<evidence type="ECO:0000313" key="1">
    <source>
        <dbReference type="EMBL" id="CAF0938108.1"/>
    </source>
</evidence>
<proteinExistence type="predicted"/>
<gene>
    <name evidence="1" type="ORF">OXX778_LOCUS13278</name>
</gene>
<dbReference type="Proteomes" id="UP000663879">
    <property type="component" value="Unassembled WGS sequence"/>
</dbReference>
<name>A0A814C7K7_9BILA</name>